<gene>
    <name evidence="5" type="ORF">FCI23_51375</name>
</gene>
<dbReference type="Proteomes" id="UP000305778">
    <property type="component" value="Unassembled WGS sequence"/>
</dbReference>
<accession>A0A4U0RK50</accession>
<dbReference type="SUPFAM" id="SSF46785">
    <property type="entry name" value="Winged helix' DNA-binding domain"/>
    <property type="match status" value="1"/>
</dbReference>
<dbReference type="InterPro" id="IPR001034">
    <property type="entry name" value="DeoR_HTH"/>
</dbReference>
<evidence type="ECO:0000313" key="6">
    <source>
        <dbReference type="Proteomes" id="UP000305778"/>
    </source>
</evidence>
<dbReference type="PROSITE" id="PS51000">
    <property type="entry name" value="HTH_DEOR_2"/>
    <property type="match status" value="1"/>
</dbReference>
<dbReference type="AlphaFoldDB" id="A0A4U0RK50"/>
<dbReference type="PROSITE" id="PS00894">
    <property type="entry name" value="HTH_DEOR_1"/>
    <property type="match status" value="1"/>
</dbReference>
<evidence type="ECO:0000313" key="5">
    <source>
        <dbReference type="EMBL" id="TJZ96099.1"/>
    </source>
</evidence>
<dbReference type="SUPFAM" id="SSF100950">
    <property type="entry name" value="NagB/RpiA/CoA transferase-like"/>
    <property type="match status" value="1"/>
</dbReference>
<evidence type="ECO:0000256" key="2">
    <source>
        <dbReference type="ARBA" id="ARBA00023125"/>
    </source>
</evidence>
<dbReference type="SMART" id="SM01134">
    <property type="entry name" value="DeoRC"/>
    <property type="match status" value="1"/>
</dbReference>
<feature type="domain" description="HTH deoR-type" evidence="4">
    <location>
        <begin position="10"/>
        <end position="65"/>
    </location>
</feature>
<keyword evidence="1" id="KW-0805">Transcription regulation</keyword>
<dbReference type="InterPro" id="IPR014036">
    <property type="entry name" value="DeoR-like_C"/>
</dbReference>
<dbReference type="EMBL" id="SUMC01000167">
    <property type="protein sequence ID" value="TJZ96099.1"/>
    <property type="molecule type" value="Genomic_DNA"/>
</dbReference>
<reference evidence="5 6" key="1">
    <citation type="submission" date="2019-04" db="EMBL/GenBank/DDBJ databases">
        <title>Streptomyces oryziradicis sp. nov., a novel actinomycete isolated from rhizosphere soil of rice (Oryza sativa L.).</title>
        <authorList>
            <person name="Li C."/>
        </authorList>
    </citation>
    <scope>NUCLEOTIDE SEQUENCE [LARGE SCALE GENOMIC DNA]</scope>
    <source>
        <strain evidence="5 6">NEAU-C40</strain>
    </source>
</reference>
<dbReference type="SMART" id="SM00420">
    <property type="entry name" value="HTH_DEOR"/>
    <property type="match status" value="1"/>
</dbReference>
<evidence type="ECO:0000256" key="3">
    <source>
        <dbReference type="ARBA" id="ARBA00023163"/>
    </source>
</evidence>
<proteinExistence type="predicted"/>
<dbReference type="RefSeq" id="WP_136730836.1">
    <property type="nucleotide sequence ID" value="NZ_SUMC01000167.1"/>
</dbReference>
<dbReference type="PANTHER" id="PTHR30363">
    <property type="entry name" value="HTH-TYPE TRANSCRIPTIONAL REGULATOR SRLR-RELATED"/>
    <property type="match status" value="1"/>
</dbReference>
<keyword evidence="6" id="KW-1185">Reference proteome</keyword>
<name>A0A4U0RK50_9ACTN</name>
<dbReference type="InterPro" id="IPR037171">
    <property type="entry name" value="NagB/RpiA_transferase-like"/>
</dbReference>
<dbReference type="GO" id="GO:0003700">
    <property type="term" value="F:DNA-binding transcription factor activity"/>
    <property type="evidence" value="ECO:0007669"/>
    <property type="project" value="InterPro"/>
</dbReference>
<protein>
    <submittedName>
        <fullName evidence="5">DeoR/GlpR transcriptional regulator</fullName>
    </submittedName>
</protein>
<sequence>MADLETNLIPEQRREKLIMLLQRDVVLSVVQLTEVLGVSHMTVRRDIAALERDGRVSSVPGGVRLAGVVRSEPDFAAKSLTEREEKAAIARIAETLLHDDMIVYLDAGTTTGALVPAIRARTGMTVITNDFVIVEQLMGAEHVETIHTGGRLEHANRSAVGRLAAETLRKINTDIAFISASSWDITRGVTTPSEAKVDVKLAALEAASEAVLTVTSSKFGTFGMYDVAALRRFDRIITDRGLPQAATDRMRASGISLDLASAAHAGE</sequence>
<organism evidence="5 6">
    <name type="scientific">Actinacidiphila oryziradicis</name>
    <dbReference type="NCBI Taxonomy" id="2571141"/>
    <lineage>
        <taxon>Bacteria</taxon>
        <taxon>Bacillati</taxon>
        <taxon>Actinomycetota</taxon>
        <taxon>Actinomycetes</taxon>
        <taxon>Kitasatosporales</taxon>
        <taxon>Streptomycetaceae</taxon>
        <taxon>Actinacidiphila</taxon>
    </lineage>
</organism>
<dbReference type="Gene3D" id="1.10.10.10">
    <property type="entry name" value="Winged helix-like DNA-binding domain superfamily/Winged helix DNA-binding domain"/>
    <property type="match status" value="1"/>
</dbReference>
<evidence type="ECO:0000256" key="1">
    <source>
        <dbReference type="ARBA" id="ARBA00023015"/>
    </source>
</evidence>
<dbReference type="InterPro" id="IPR050313">
    <property type="entry name" value="Carb_Metab_HTH_regulators"/>
</dbReference>
<keyword evidence="3" id="KW-0804">Transcription</keyword>
<dbReference type="Pfam" id="PF08220">
    <property type="entry name" value="HTH_DeoR"/>
    <property type="match status" value="1"/>
</dbReference>
<dbReference type="InterPro" id="IPR036390">
    <property type="entry name" value="WH_DNA-bd_sf"/>
</dbReference>
<dbReference type="InterPro" id="IPR036388">
    <property type="entry name" value="WH-like_DNA-bd_sf"/>
</dbReference>
<dbReference type="GO" id="GO:0003677">
    <property type="term" value="F:DNA binding"/>
    <property type="evidence" value="ECO:0007669"/>
    <property type="project" value="UniProtKB-KW"/>
</dbReference>
<dbReference type="PANTHER" id="PTHR30363:SF58">
    <property type="entry name" value="REGULATORY PROTEIN, DEOR FAMILY"/>
    <property type="match status" value="1"/>
</dbReference>
<dbReference type="OrthoDB" id="7688673at2"/>
<evidence type="ECO:0000259" key="4">
    <source>
        <dbReference type="PROSITE" id="PS51000"/>
    </source>
</evidence>
<dbReference type="InterPro" id="IPR018356">
    <property type="entry name" value="Tscrpt_reg_HTH_DeoR_CS"/>
</dbReference>
<keyword evidence="2" id="KW-0238">DNA-binding</keyword>
<comment type="caution">
    <text evidence="5">The sequence shown here is derived from an EMBL/GenBank/DDBJ whole genome shotgun (WGS) entry which is preliminary data.</text>
</comment>
<dbReference type="Pfam" id="PF00455">
    <property type="entry name" value="DeoRC"/>
    <property type="match status" value="1"/>
</dbReference>